<dbReference type="EMBL" id="LHQQ01000032">
    <property type="protein sequence ID" value="KOS46164.1"/>
    <property type="molecule type" value="Genomic_DNA"/>
</dbReference>
<reference evidence="1 2" key="1">
    <citation type="submission" date="2015-08" db="EMBL/GenBank/DDBJ databases">
        <title>Genome sequencing of Penicillium nordicum.</title>
        <authorList>
            <person name="Nguyen H.D."/>
            <person name="Seifert K.A."/>
        </authorList>
    </citation>
    <scope>NUCLEOTIDE SEQUENCE [LARGE SCALE GENOMIC DNA]</scope>
    <source>
        <strain evidence="1 2">DAOMC 185683</strain>
    </source>
</reference>
<gene>
    <name evidence="1" type="ORF">ACN38_g2864</name>
</gene>
<sequence length="77" mass="8716">MVVKKSFICIMQTCRFSCNKQNGKQKSRGIVLTPCHADVVDGEFPSALYQRLVRSTVVSNERNISNREQIKVTVKPC</sequence>
<proteinExistence type="predicted"/>
<dbReference type="AlphaFoldDB" id="A0A0M8PD43"/>
<comment type="caution">
    <text evidence="1">The sequence shown here is derived from an EMBL/GenBank/DDBJ whole genome shotgun (WGS) entry which is preliminary data.</text>
</comment>
<accession>A0A0M8PD43</accession>
<dbReference type="OrthoDB" id="4342449at2759"/>
<name>A0A0M8PD43_9EURO</name>
<dbReference type="Proteomes" id="UP000037696">
    <property type="component" value="Unassembled WGS sequence"/>
</dbReference>
<protein>
    <submittedName>
        <fullName evidence="1">Uncharacterized protein</fullName>
    </submittedName>
</protein>
<evidence type="ECO:0000313" key="1">
    <source>
        <dbReference type="EMBL" id="KOS46164.1"/>
    </source>
</evidence>
<organism evidence="1 2">
    <name type="scientific">Penicillium nordicum</name>
    <dbReference type="NCBI Taxonomy" id="229535"/>
    <lineage>
        <taxon>Eukaryota</taxon>
        <taxon>Fungi</taxon>
        <taxon>Dikarya</taxon>
        <taxon>Ascomycota</taxon>
        <taxon>Pezizomycotina</taxon>
        <taxon>Eurotiomycetes</taxon>
        <taxon>Eurotiomycetidae</taxon>
        <taxon>Eurotiales</taxon>
        <taxon>Aspergillaceae</taxon>
        <taxon>Penicillium</taxon>
    </lineage>
</organism>
<evidence type="ECO:0000313" key="2">
    <source>
        <dbReference type="Proteomes" id="UP000037696"/>
    </source>
</evidence>
<keyword evidence="2" id="KW-1185">Reference proteome</keyword>